<dbReference type="PANTHER" id="PTHR47529">
    <property type="entry name" value="PEPTIDYL-PROLYL CIS-TRANS ISOMERASE D"/>
    <property type="match status" value="1"/>
</dbReference>
<evidence type="ECO:0000256" key="12">
    <source>
        <dbReference type="SAM" id="Phobius"/>
    </source>
</evidence>
<dbReference type="InterPro" id="IPR046357">
    <property type="entry name" value="PPIase_dom_sf"/>
</dbReference>
<dbReference type="Pfam" id="PF13624">
    <property type="entry name" value="SurA_N_3"/>
    <property type="match status" value="1"/>
</dbReference>
<evidence type="ECO:0000256" key="8">
    <source>
        <dbReference type="ARBA" id="ARBA00038408"/>
    </source>
</evidence>
<feature type="transmembrane region" description="Helical" evidence="12">
    <location>
        <begin position="12"/>
        <end position="34"/>
    </location>
</feature>
<evidence type="ECO:0000256" key="1">
    <source>
        <dbReference type="ARBA" id="ARBA00004382"/>
    </source>
</evidence>
<evidence type="ECO:0000256" key="2">
    <source>
        <dbReference type="ARBA" id="ARBA00022475"/>
    </source>
</evidence>
<evidence type="ECO:0000256" key="11">
    <source>
        <dbReference type="PROSITE-ProRule" id="PRU00278"/>
    </source>
</evidence>
<keyword evidence="7" id="KW-0143">Chaperone</keyword>
<accession>J4V2J2</accession>
<evidence type="ECO:0000256" key="10">
    <source>
        <dbReference type="ARBA" id="ARBA00042775"/>
    </source>
</evidence>
<gene>
    <name evidence="14" type="ORF">NT02SARS_1470</name>
</gene>
<dbReference type="InterPro" id="IPR027304">
    <property type="entry name" value="Trigger_fact/SurA_dom_sf"/>
</dbReference>
<keyword evidence="11" id="KW-0413">Isomerase</keyword>
<dbReference type="AlphaFoldDB" id="J4V2J2"/>
<protein>
    <recommendedName>
        <fullName evidence="9">Periplasmic chaperone PpiD</fullName>
    </recommendedName>
    <alternativeName>
        <fullName evidence="10">Periplasmic folding chaperone</fullName>
    </alternativeName>
</protein>
<organism evidence="14 15">
    <name type="scientific">SAR86 cluster bacterium SAR86B</name>
    <dbReference type="NCBI Taxonomy" id="1123867"/>
    <lineage>
        <taxon>Bacteria</taxon>
        <taxon>Pseudomonadati</taxon>
        <taxon>Pseudomonadota</taxon>
        <taxon>Gammaproteobacteria</taxon>
        <taxon>SAR86 cluster</taxon>
    </lineage>
</organism>
<evidence type="ECO:0000313" key="15">
    <source>
        <dbReference type="Proteomes" id="UP000010116"/>
    </source>
</evidence>
<evidence type="ECO:0000256" key="7">
    <source>
        <dbReference type="ARBA" id="ARBA00023186"/>
    </source>
</evidence>
<feature type="domain" description="PpiC" evidence="13">
    <location>
        <begin position="266"/>
        <end position="365"/>
    </location>
</feature>
<keyword evidence="2" id="KW-1003">Cell membrane</keyword>
<name>J4V2J2_9GAMM</name>
<evidence type="ECO:0000256" key="3">
    <source>
        <dbReference type="ARBA" id="ARBA00022519"/>
    </source>
</evidence>
<keyword evidence="6 12" id="KW-0472">Membrane</keyword>
<dbReference type="Pfam" id="PF13616">
    <property type="entry name" value="Rotamase_3"/>
    <property type="match status" value="1"/>
</dbReference>
<dbReference type="EMBL" id="JH611189">
    <property type="protein sequence ID" value="EJP72757.1"/>
    <property type="molecule type" value="Genomic_DNA"/>
</dbReference>
<sequence>MLDGVRNNLLRGWPLIIIISVCALPFVFLGTGSLGTVFGSNYGSVNGEQVEEIDIQVAQNRVIQNYRNIFGDDFDFGILPQDQQAQAINNEIIRQKVLLAEVRSLGLINKEEINSAKKEIIRNQDFYVDGNFDEGRFEAFVNANGFTKDAFIEMLTRIEATNKYTQSITSNFTTDEEVKDFIKLIEKTVDVTFIKVSYEDILNSVSSSLEEQNDYYLNNKDSFLSDEKRSLKFFKLSNIDFIDSINIPEDYYEQAYEAYVQEVNNSKQKRISHIMIDKINYDDESKALLAINAINEKLINGDNFEELAKEYSEDLLTKDSGGDLDYFSPDLFPAEFANEVDNLSLNQISSVINLETSIHILKVTEIYQDELLSFDEKRLALEEDLIEAESLAILNEEYFKILDLIDSNSNFIDIQDQYNSEIFNIEPVSYANFSNTDLLAYKDDIFSAGNQINVISNDEELIVYFIDEIYEPTELTFTDVQEEVNNILNNEKALGIRENILLDLESLGKENFIEFSEKHNYLSVENFVNVKSNASILPREVVNELFVKELNSTSLIATANDYYYITIDEIELPSDEIVAELLEEYKSLSLDQVNNKIFAIINDELYSNLRNDLRIGVN</sequence>
<dbReference type="HOGENOM" id="CLU_437359_0_0_6"/>
<evidence type="ECO:0000256" key="9">
    <source>
        <dbReference type="ARBA" id="ARBA00040743"/>
    </source>
</evidence>
<dbReference type="Proteomes" id="UP000010116">
    <property type="component" value="Unassembled WGS sequence"/>
</dbReference>
<keyword evidence="4 12" id="KW-0812">Transmembrane</keyword>
<evidence type="ECO:0000256" key="5">
    <source>
        <dbReference type="ARBA" id="ARBA00022989"/>
    </source>
</evidence>
<dbReference type="SUPFAM" id="SSF109998">
    <property type="entry name" value="Triger factor/SurA peptide-binding domain-like"/>
    <property type="match status" value="1"/>
</dbReference>
<keyword evidence="11" id="KW-0697">Rotamase</keyword>
<proteinExistence type="inferred from homology"/>
<dbReference type="GO" id="GO:0003755">
    <property type="term" value="F:peptidyl-prolyl cis-trans isomerase activity"/>
    <property type="evidence" value="ECO:0007669"/>
    <property type="project" value="UniProtKB-KW"/>
</dbReference>
<dbReference type="InterPro" id="IPR052029">
    <property type="entry name" value="PpiD_chaperone"/>
</dbReference>
<dbReference type="PROSITE" id="PS50198">
    <property type="entry name" value="PPIC_PPIASE_2"/>
    <property type="match status" value="1"/>
</dbReference>
<dbReference type="PANTHER" id="PTHR47529:SF1">
    <property type="entry name" value="PERIPLASMIC CHAPERONE PPID"/>
    <property type="match status" value="1"/>
</dbReference>
<dbReference type="GO" id="GO:0005886">
    <property type="term" value="C:plasma membrane"/>
    <property type="evidence" value="ECO:0007669"/>
    <property type="project" value="UniProtKB-SubCell"/>
</dbReference>
<dbReference type="Gene3D" id="3.10.50.40">
    <property type="match status" value="1"/>
</dbReference>
<evidence type="ECO:0000259" key="13">
    <source>
        <dbReference type="PROSITE" id="PS50198"/>
    </source>
</evidence>
<reference evidence="14 15" key="1">
    <citation type="journal article" date="2012" name="ISME J.">
        <title>Genomic insights to SAR86, an abundant and uncultivated marine bacterial lineage.</title>
        <authorList>
            <person name="Dupont C.L."/>
            <person name="Rusch D.B."/>
            <person name="Yooseph S."/>
            <person name="Lombardo M.J."/>
            <person name="Richter R.A."/>
            <person name="Valas R."/>
            <person name="Novotny M."/>
            <person name="Yee-Greenbaum J."/>
            <person name="Selengut J.D."/>
            <person name="Haft D.H."/>
            <person name="Halpern A.L."/>
            <person name="Lasken R.S."/>
            <person name="Nealson K."/>
            <person name="Friedman R."/>
            <person name="Venter J.C."/>
        </authorList>
    </citation>
    <scope>NUCLEOTIDE SEQUENCE [LARGE SCALE GENOMIC DNA]</scope>
</reference>
<comment type="similarity">
    <text evidence="8">Belongs to the PpiD chaperone family.</text>
</comment>
<evidence type="ECO:0000256" key="4">
    <source>
        <dbReference type="ARBA" id="ARBA00022692"/>
    </source>
</evidence>
<keyword evidence="3" id="KW-0997">Cell inner membrane</keyword>
<evidence type="ECO:0000313" key="14">
    <source>
        <dbReference type="EMBL" id="EJP72757.1"/>
    </source>
</evidence>
<dbReference type="SUPFAM" id="SSF54534">
    <property type="entry name" value="FKBP-like"/>
    <property type="match status" value="1"/>
</dbReference>
<keyword evidence="5 12" id="KW-1133">Transmembrane helix</keyword>
<dbReference type="InterPro" id="IPR000297">
    <property type="entry name" value="PPIase_PpiC"/>
</dbReference>
<comment type="subcellular location">
    <subcellularLocation>
        <location evidence="1">Cell inner membrane</location>
        <topology evidence="1">Single-pass type II membrane protein</topology>
        <orientation evidence="1">Periplasmic side</orientation>
    </subcellularLocation>
</comment>
<evidence type="ECO:0000256" key="6">
    <source>
        <dbReference type="ARBA" id="ARBA00023136"/>
    </source>
</evidence>